<dbReference type="SUPFAM" id="SSF47095">
    <property type="entry name" value="HMG-box"/>
    <property type="match status" value="1"/>
</dbReference>
<feature type="DNA-binding region" description="HMG box" evidence="1">
    <location>
        <begin position="203"/>
        <end position="270"/>
    </location>
</feature>
<dbReference type="Proteomes" id="UP001157418">
    <property type="component" value="Unassembled WGS sequence"/>
</dbReference>
<evidence type="ECO:0000256" key="1">
    <source>
        <dbReference type="PROSITE-ProRule" id="PRU00267"/>
    </source>
</evidence>
<evidence type="ECO:0000259" key="5">
    <source>
        <dbReference type="PROSITE" id="PS51011"/>
    </source>
</evidence>
<feature type="domain" description="HMG box" evidence="4">
    <location>
        <begin position="203"/>
        <end position="270"/>
    </location>
</feature>
<dbReference type="AlphaFoldDB" id="A0AAU9P8I2"/>
<keyword evidence="1" id="KW-0238">DNA-binding</keyword>
<evidence type="ECO:0000256" key="3">
    <source>
        <dbReference type="SAM" id="MobiDB-lite"/>
    </source>
</evidence>
<dbReference type="PROSITE" id="PS50118">
    <property type="entry name" value="HMG_BOX_2"/>
    <property type="match status" value="1"/>
</dbReference>
<sequence>MSPVGKCHQRVYLAVMVSLIRWRWHPMTTSLKTLLSSGKPSRAFTASWAPHLYHRVPVIGGKELNLHVLYTEVTKRGGFDKVVRLKKWREVSEIFGFSTTTTSASYALRKRYMKFLYHYEIVYFLSSKSSTHSDSGGFITLEATGIIDNKFEYGYLVRMKLDSEILHGVLYHPQHKNVIIPNMDLTTSRKRRNRRKSGDPTRPKTNRSGYNFFFAEKHAELKSKYPDREREFTKMIGDSWNNLSPEDKSVYQKQGLEDKERYQREMAEYKERAKHLNVEYDLRLME</sequence>
<accession>A0AAU9P8I2</accession>
<dbReference type="SMART" id="SM01014">
    <property type="entry name" value="ARID"/>
    <property type="match status" value="1"/>
</dbReference>
<dbReference type="InterPro" id="IPR036910">
    <property type="entry name" value="HMG_box_dom_sf"/>
</dbReference>
<dbReference type="InterPro" id="IPR009071">
    <property type="entry name" value="HMG_box_dom"/>
</dbReference>
<evidence type="ECO:0000313" key="7">
    <source>
        <dbReference type="Proteomes" id="UP001157418"/>
    </source>
</evidence>
<dbReference type="PANTHER" id="PTHR46691">
    <property type="entry name" value="HIGH MOBILITY GROUP B PROTEIN 9"/>
    <property type="match status" value="1"/>
</dbReference>
<dbReference type="EMBL" id="CAKMRJ010005523">
    <property type="protein sequence ID" value="CAH1446271.1"/>
    <property type="molecule type" value="Genomic_DNA"/>
</dbReference>
<protein>
    <recommendedName>
        <fullName evidence="8">HMG box domain-containing protein</fullName>
    </recommendedName>
</protein>
<keyword evidence="1" id="KW-0539">Nucleus</keyword>
<dbReference type="PRINTS" id="PR00886">
    <property type="entry name" value="HIGHMOBLTY12"/>
</dbReference>
<evidence type="ECO:0000259" key="4">
    <source>
        <dbReference type="PROSITE" id="PS50118"/>
    </source>
</evidence>
<dbReference type="InterPro" id="IPR036431">
    <property type="entry name" value="ARID_dom_sf"/>
</dbReference>
<dbReference type="PANTHER" id="PTHR46691:SF1">
    <property type="entry name" value="AT-RICH INTERACTIVE DOMAIN-CONTAINING PROTEIN 2"/>
    <property type="match status" value="1"/>
</dbReference>
<evidence type="ECO:0000256" key="2">
    <source>
        <dbReference type="SAM" id="Coils"/>
    </source>
</evidence>
<keyword evidence="7" id="KW-1185">Reference proteome</keyword>
<feature type="coiled-coil region" evidence="2">
    <location>
        <begin position="252"/>
        <end position="279"/>
    </location>
</feature>
<evidence type="ECO:0008006" key="8">
    <source>
        <dbReference type="Google" id="ProtNLM"/>
    </source>
</evidence>
<proteinExistence type="predicted"/>
<feature type="domain" description="ARID" evidence="5">
    <location>
        <begin position="31"/>
        <end position="124"/>
    </location>
</feature>
<dbReference type="GO" id="GO:0003677">
    <property type="term" value="F:DNA binding"/>
    <property type="evidence" value="ECO:0007669"/>
    <property type="project" value="UniProtKB-UniRule"/>
</dbReference>
<dbReference type="Gene3D" id="1.10.150.60">
    <property type="entry name" value="ARID DNA-binding domain"/>
    <property type="match status" value="1"/>
</dbReference>
<dbReference type="SUPFAM" id="SSF46774">
    <property type="entry name" value="ARID-like"/>
    <property type="match status" value="1"/>
</dbReference>
<organism evidence="6 7">
    <name type="scientific">Lactuca virosa</name>
    <dbReference type="NCBI Taxonomy" id="75947"/>
    <lineage>
        <taxon>Eukaryota</taxon>
        <taxon>Viridiplantae</taxon>
        <taxon>Streptophyta</taxon>
        <taxon>Embryophyta</taxon>
        <taxon>Tracheophyta</taxon>
        <taxon>Spermatophyta</taxon>
        <taxon>Magnoliopsida</taxon>
        <taxon>eudicotyledons</taxon>
        <taxon>Gunneridae</taxon>
        <taxon>Pentapetalae</taxon>
        <taxon>asterids</taxon>
        <taxon>campanulids</taxon>
        <taxon>Asterales</taxon>
        <taxon>Asteraceae</taxon>
        <taxon>Cichorioideae</taxon>
        <taxon>Cichorieae</taxon>
        <taxon>Lactucinae</taxon>
        <taxon>Lactuca</taxon>
    </lineage>
</organism>
<dbReference type="GO" id="GO:0005634">
    <property type="term" value="C:nucleus"/>
    <property type="evidence" value="ECO:0007669"/>
    <property type="project" value="UniProtKB-UniRule"/>
</dbReference>
<dbReference type="SMART" id="SM00501">
    <property type="entry name" value="BRIGHT"/>
    <property type="match status" value="1"/>
</dbReference>
<gene>
    <name evidence="6" type="ORF">LVIROSA_LOCUS31978</name>
</gene>
<feature type="region of interest" description="Disordered" evidence="3">
    <location>
        <begin position="185"/>
        <end position="208"/>
    </location>
</feature>
<dbReference type="InterPro" id="IPR001606">
    <property type="entry name" value="ARID_dom"/>
</dbReference>
<keyword evidence="2" id="KW-0175">Coiled coil</keyword>
<dbReference type="SMART" id="SM00398">
    <property type="entry name" value="HMG"/>
    <property type="match status" value="1"/>
</dbReference>
<reference evidence="6 7" key="1">
    <citation type="submission" date="2022-01" db="EMBL/GenBank/DDBJ databases">
        <authorList>
            <person name="Xiong W."/>
            <person name="Schranz E."/>
        </authorList>
    </citation>
    <scope>NUCLEOTIDE SEQUENCE [LARGE SCALE GENOMIC DNA]</scope>
</reference>
<dbReference type="PROSITE" id="PS51011">
    <property type="entry name" value="ARID"/>
    <property type="match status" value="1"/>
</dbReference>
<dbReference type="Gene3D" id="1.10.30.10">
    <property type="entry name" value="High mobility group box domain"/>
    <property type="match status" value="1"/>
</dbReference>
<dbReference type="CDD" id="cd22009">
    <property type="entry name" value="HMG-box_AtHMGB9-like"/>
    <property type="match status" value="1"/>
</dbReference>
<dbReference type="Pfam" id="PF00505">
    <property type="entry name" value="HMG_box"/>
    <property type="match status" value="1"/>
</dbReference>
<comment type="caution">
    <text evidence="6">The sequence shown here is derived from an EMBL/GenBank/DDBJ whole genome shotgun (WGS) entry which is preliminary data.</text>
</comment>
<evidence type="ECO:0000313" key="6">
    <source>
        <dbReference type="EMBL" id="CAH1446271.1"/>
    </source>
</evidence>
<name>A0AAU9P8I2_9ASTR</name>
<dbReference type="Pfam" id="PF01388">
    <property type="entry name" value="ARID"/>
    <property type="match status" value="1"/>
</dbReference>